<dbReference type="Proteomes" id="UP000195755">
    <property type="component" value="Chromosome"/>
</dbReference>
<evidence type="ECO:0000313" key="3">
    <source>
        <dbReference type="Proteomes" id="UP000195755"/>
    </source>
</evidence>
<dbReference type="EMBL" id="CP021744">
    <property type="protein sequence ID" value="ARZ66912.1"/>
    <property type="molecule type" value="Genomic_DNA"/>
</dbReference>
<dbReference type="KEGG" id="salj:SMD11_1251"/>
<reference evidence="2 3" key="1">
    <citation type="submission" date="2017-06" db="EMBL/GenBank/DDBJ databases">
        <title>Streptomyces albireticuli Genome sequencing and assembly.</title>
        <authorList>
            <person name="Wang Y."/>
            <person name="Du B."/>
            <person name="Ding Y."/>
            <person name="Liu H."/>
            <person name="Hou Q."/>
            <person name="Liu K."/>
            <person name="Yao L."/>
            <person name="Wang C."/>
        </authorList>
    </citation>
    <scope>NUCLEOTIDE SEQUENCE [LARGE SCALE GENOMIC DNA]</scope>
    <source>
        <strain evidence="2 3">MDJK11</strain>
    </source>
</reference>
<dbReference type="AlphaFoldDB" id="A0A1Z2KXY5"/>
<name>A0A1Z2KXY5_9ACTN</name>
<dbReference type="RefSeq" id="WP_159395236.1">
    <property type="nucleotide sequence ID" value="NZ_CP021744.1"/>
</dbReference>
<protein>
    <submittedName>
        <fullName evidence="2">Uncharacterized protein</fullName>
    </submittedName>
</protein>
<proteinExistence type="predicted"/>
<gene>
    <name evidence="2" type="ORF">SMD11_1251</name>
</gene>
<evidence type="ECO:0000313" key="2">
    <source>
        <dbReference type="EMBL" id="ARZ66912.1"/>
    </source>
</evidence>
<evidence type="ECO:0000256" key="1">
    <source>
        <dbReference type="SAM" id="MobiDB-lite"/>
    </source>
</evidence>
<organism evidence="2 3">
    <name type="scientific">Streptomyces albireticuli</name>
    <dbReference type="NCBI Taxonomy" id="1940"/>
    <lineage>
        <taxon>Bacteria</taxon>
        <taxon>Bacillati</taxon>
        <taxon>Actinomycetota</taxon>
        <taxon>Actinomycetes</taxon>
        <taxon>Kitasatosporales</taxon>
        <taxon>Streptomycetaceae</taxon>
        <taxon>Streptomyces</taxon>
    </lineage>
</organism>
<accession>A0A1Z2KXY5</accession>
<feature type="compositionally biased region" description="Low complexity" evidence="1">
    <location>
        <begin position="1"/>
        <end position="13"/>
    </location>
</feature>
<feature type="region of interest" description="Disordered" evidence="1">
    <location>
        <begin position="1"/>
        <end position="22"/>
    </location>
</feature>
<sequence>MTAAPNSTKSASAKKSEAKDEPTVFEHNGISYTVPAPLIFRSASWRRTTKSRHSS</sequence>